<organism evidence="1 2">
    <name type="scientific">Candida boidinii</name>
    <name type="common">Yeast</name>
    <dbReference type="NCBI Taxonomy" id="5477"/>
    <lineage>
        <taxon>Eukaryota</taxon>
        <taxon>Fungi</taxon>
        <taxon>Dikarya</taxon>
        <taxon>Ascomycota</taxon>
        <taxon>Saccharomycotina</taxon>
        <taxon>Pichiomycetes</taxon>
        <taxon>Pichiales</taxon>
        <taxon>Pichiaceae</taxon>
        <taxon>Ogataea</taxon>
        <taxon>Ogataea/Candida clade</taxon>
    </lineage>
</organism>
<evidence type="ECO:0000313" key="2">
    <source>
        <dbReference type="Proteomes" id="UP001165101"/>
    </source>
</evidence>
<accession>A0ACB5TR77</accession>
<reference evidence="1" key="1">
    <citation type="submission" date="2023-04" db="EMBL/GenBank/DDBJ databases">
        <title>Candida boidinii NBRC 1967.</title>
        <authorList>
            <person name="Ichikawa N."/>
            <person name="Sato H."/>
            <person name="Tonouchi N."/>
        </authorList>
    </citation>
    <scope>NUCLEOTIDE SEQUENCE</scope>
    <source>
        <strain evidence="1">NBRC 1967</strain>
    </source>
</reference>
<keyword evidence="2" id="KW-1185">Reference proteome</keyword>
<proteinExistence type="predicted"/>
<protein>
    <submittedName>
        <fullName evidence="1">Unnamed protein product</fullName>
    </submittedName>
</protein>
<evidence type="ECO:0000313" key="1">
    <source>
        <dbReference type="EMBL" id="GME93039.1"/>
    </source>
</evidence>
<sequence>MGTTREYSADQFQLYEQLGKGAFGVVYRAIDKVTKQDVAVKQIDLESSDEIKDIQQEIAILANCNHPNITKYHGCFLKNFKLWIIMEYLGGGSCHSLLSAGPFSEDVIAIIVNQVIHALVYLHAGGKIHRDIKAANLLISDQGDVKIADFGVATQLSNNLSKRNTVVGTPYWMPPEIICQKKYNNSADVWSLGITAIEMAYGLPPLSQYPPMQAIFRIADGEQPSLGSGFSEEFNDFVNTCLQRDPTMRPSVRQLLNHKFVERGARVSKTELVKCVEKKRQWDIDTDNNLKEYYVPSTRISNNHMNNNNNNNFSNGNDQVGNSNNNHEGFNISFDLGTVEIPGNNNYMDSNSNTLKENNNFLNINNTHSKSGNDGFKHDRTNSASSLHGYKENKRLLNNRESTIFDKNEVLKSDLNNIFESSINKISRNNKVTETDVENFQDFRNLFVNSIKNENTLHSITKIFT</sequence>
<dbReference type="EMBL" id="BSXV01001495">
    <property type="protein sequence ID" value="GME93039.1"/>
    <property type="molecule type" value="Genomic_DNA"/>
</dbReference>
<name>A0ACB5TR77_CANBO</name>
<dbReference type="Proteomes" id="UP001165101">
    <property type="component" value="Unassembled WGS sequence"/>
</dbReference>
<comment type="caution">
    <text evidence="1">The sequence shown here is derived from an EMBL/GenBank/DDBJ whole genome shotgun (WGS) entry which is preliminary data.</text>
</comment>
<gene>
    <name evidence="1" type="ORF">Cboi01_000298300</name>
</gene>